<evidence type="ECO:0000256" key="1">
    <source>
        <dbReference type="ARBA" id="ARBA00006432"/>
    </source>
</evidence>
<dbReference type="Pfam" id="PF00501">
    <property type="entry name" value="AMP-binding"/>
    <property type="match status" value="1"/>
</dbReference>
<dbReference type="Gene3D" id="3.30.300.30">
    <property type="match status" value="1"/>
</dbReference>
<dbReference type="InterPro" id="IPR040097">
    <property type="entry name" value="FAAL/FAAC"/>
</dbReference>
<comment type="caution">
    <text evidence="4">The sequence shown here is derived from an EMBL/GenBank/DDBJ whole genome shotgun (WGS) entry which is preliminary data.</text>
</comment>
<dbReference type="PANTHER" id="PTHR22754">
    <property type="entry name" value="DISCO-INTERACTING PROTEIN 2 DIP2 -RELATED"/>
    <property type="match status" value="1"/>
</dbReference>
<feature type="domain" description="AMP-dependent synthetase/ligase" evidence="3">
    <location>
        <begin position="50"/>
        <end position="422"/>
    </location>
</feature>
<dbReference type="InterPro" id="IPR000873">
    <property type="entry name" value="AMP-dep_synth/lig_dom"/>
</dbReference>
<dbReference type="Proteomes" id="UP000664771">
    <property type="component" value="Unassembled WGS sequence"/>
</dbReference>
<gene>
    <name evidence="4" type="ORF">J2D73_19030</name>
</gene>
<organism evidence="4 5">
    <name type="scientific">Acetobacter sacchari</name>
    <dbReference type="NCBI Taxonomy" id="2661687"/>
    <lineage>
        <taxon>Bacteria</taxon>
        <taxon>Pseudomonadati</taxon>
        <taxon>Pseudomonadota</taxon>
        <taxon>Alphaproteobacteria</taxon>
        <taxon>Acetobacterales</taxon>
        <taxon>Acetobacteraceae</taxon>
        <taxon>Acetobacter</taxon>
    </lineage>
</organism>
<evidence type="ECO:0000259" key="3">
    <source>
        <dbReference type="Pfam" id="PF00501"/>
    </source>
</evidence>
<comment type="similarity">
    <text evidence="1">Belongs to the ATP-dependent AMP-binding enzyme family.</text>
</comment>
<evidence type="ECO:0000256" key="2">
    <source>
        <dbReference type="ARBA" id="ARBA00022598"/>
    </source>
</evidence>
<dbReference type="EMBL" id="JAFVMF010000034">
    <property type="protein sequence ID" value="MBO1361879.1"/>
    <property type="molecule type" value="Genomic_DNA"/>
</dbReference>
<keyword evidence="5" id="KW-1185">Reference proteome</keyword>
<dbReference type="RefSeq" id="WP_207883903.1">
    <property type="nucleotide sequence ID" value="NZ_JAFVMF010000034.1"/>
</dbReference>
<dbReference type="Gene3D" id="3.40.50.12780">
    <property type="entry name" value="N-terminal domain of ligase-like"/>
    <property type="match status" value="1"/>
</dbReference>
<protein>
    <submittedName>
        <fullName evidence="4">Fatty acyl-AMP ligase</fullName>
    </submittedName>
</protein>
<dbReference type="SUPFAM" id="SSF56801">
    <property type="entry name" value="Acetyl-CoA synthetase-like"/>
    <property type="match status" value="1"/>
</dbReference>
<evidence type="ECO:0000313" key="5">
    <source>
        <dbReference type="Proteomes" id="UP000664771"/>
    </source>
</evidence>
<keyword evidence="2 4" id="KW-0436">Ligase</keyword>
<dbReference type="InterPro" id="IPR042099">
    <property type="entry name" value="ANL_N_sf"/>
</dbReference>
<reference evidence="4 5" key="1">
    <citation type="submission" date="2021-03" db="EMBL/GenBank/DDBJ databases">
        <title>The complete genome sequence of Acetobacter sacchari TBRC 11175.</title>
        <authorList>
            <person name="Charoenyingcharoen P."/>
            <person name="Yukphan P."/>
        </authorList>
    </citation>
    <scope>NUCLEOTIDE SEQUENCE [LARGE SCALE GENOMIC DNA]</scope>
    <source>
        <strain evidence="4 5">TBRC 11175</strain>
    </source>
</reference>
<dbReference type="PANTHER" id="PTHR22754:SF32">
    <property type="entry name" value="DISCO-INTERACTING PROTEIN 2"/>
    <property type="match status" value="1"/>
</dbReference>
<sequence length="601" mass="65515">MKQAFQTVTSAQGEEILDWRSNTIIDALFYYAHVSPDLQLYTLLGDGENETDSATAEQLAVGSRAMAGWLRRLLPCGARVILLYDNSLDYVRGLLGCLSAGLTPVSGVYPKAFGARDRFLAIRDDCQAKAVIGNRSVLAEFQPVCPDISGRDPLLWIPTDKIRSSEDLCVVPSHDDLALIQYTSGSTRTPRGVMLSHRNIAHNLFRQAETFGYRRGDCGVNWLPLSHDMGLIGGALMTLAAGGRCVLLAPEHVVESPIRWLRAISRYRATLSGGPNFAYGMCARLSSSSEFHDLDLSSWEVAFNGAEYIHPETVKNFSSRFSRYGFKANAFFACYGLAEATLLVTATNRGKGIDFRSFSRTELAAGQAKEPVDAHDARLLVSCGVAPTDIHVCIAEENTEAVLPDGSIGEIRVSGPGVGLGYVNRPLENKTVFEAHVPGTKTPYLRTGDNGFILDGALYVIGRQDGRIIIDGKAYEPEDVVACLEPIQKDIRLFSTVVFVETVDDQPYLVVATEPTTASLLESDVLGRAIGEVLCAIYPVKGCRCIFLKVGAVLKTPSGKVRTTETRDALLRGSISEISQYLYRVSGSAKVRILRISKDKI</sequence>
<dbReference type="GO" id="GO:0016874">
    <property type="term" value="F:ligase activity"/>
    <property type="evidence" value="ECO:0007669"/>
    <property type="project" value="UniProtKB-KW"/>
</dbReference>
<proteinExistence type="inferred from homology"/>
<dbReference type="CDD" id="cd05931">
    <property type="entry name" value="FAAL"/>
    <property type="match status" value="1"/>
</dbReference>
<name>A0ABS3M164_9PROT</name>
<evidence type="ECO:0000313" key="4">
    <source>
        <dbReference type="EMBL" id="MBO1361879.1"/>
    </source>
</evidence>
<accession>A0ABS3M164</accession>
<dbReference type="InterPro" id="IPR045851">
    <property type="entry name" value="AMP-bd_C_sf"/>
</dbReference>